<organism evidence="2 3">
    <name type="scientific">Aplysia californica</name>
    <name type="common">California sea hare</name>
    <dbReference type="NCBI Taxonomy" id="6500"/>
    <lineage>
        <taxon>Eukaryota</taxon>
        <taxon>Metazoa</taxon>
        <taxon>Spiralia</taxon>
        <taxon>Lophotrochozoa</taxon>
        <taxon>Mollusca</taxon>
        <taxon>Gastropoda</taxon>
        <taxon>Heterobranchia</taxon>
        <taxon>Euthyneura</taxon>
        <taxon>Tectipleura</taxon>
        <taxon>Aplysiida</taxon>
        <taxon>Aplysioidea</taxon>
        <taxon>Aplysiidae</taxon>
        <taxon>Aplysia</taxon>
    </lineage>
</organism>
<dbReference type="InterPro" id="IPR052728">
    <property type="entry name" value="O2_lipid_transport_reg"/>
</dbReference>
<evidence type="ECO:0000256" key="1">
    <source>
        <dbReference type="SAM" id="Phobius"/>
    </source>
</evidence>
<feature type="transmembrane region" description="Helical" evidence="1">
    <location>
        <begin position="139"/>
        <end position="161"/>
    </location>
</feature>
<dbReference type="PANTHER" id="PTHR11161">
    <property type="entry name" value="O-ACYLTRANSFERASE"/>
    <property type="match status" value="1"/>
</dbReference>
<reference evidence="3" key="1">
    <citation type="submission" date="2025-08" db="UniProtKB">
        <authorList>
            <consortium name="RefSeq"/>
        </authorList>
    </citation>
    <scope>IDENTIFICATION</scope>
</reference>
<gene>
    <name evidence="3" type="primary">LOC106013261</name>
</gene>
<name>A0ABM1AAD9_APLCA</name>
<dbReference type="Proteomes" id="UP000694888">
    <property type="component" value="Unplaced"/>
</dbReference>
<sequence length="183" mass="20748">MVVGTVYDIIFIQRPLWAASQKEDLLTNQDEKSRNGYHPVAENGVATVETIPLVNKTSQKIEPGKLAKAILAFSVYTNASKFLNTYQPPGSLGAIHGIRFLSMTWVILGHTYVFGIQSFDNAADYMYTVFGRWSFDAVANALVSVDTFFTLSGLLTAYLAVKEMKKKSWKINWGLFYFHRFWR</sequence>
<keyword evidence="2" id="KW-1185">Reference proteome</keyword>
<accession>A0ABM1AAD9</accession>
<keyword evidence="1" id="KW-0472">Membrane</keyword>
<keyword evidence="1" id="KW-1133">Transmembrane helix</keyword>
<dbReference type="GeneID" id="106013261"/>
<evidence type="ECO:0000313" key="2">
    <source>
        <dbReference type="Proteomes" id="UP000694888"/>
    </source>
</evidence>
<dbReference type="PANTHER" id="PTHR11161:SF0">
    <property type="entry name" value="O-ACYLTRANSFERASE LIKE PROTEIN"/>
    <property type="match status" value="1"/>
</dbReference>
<keyword evidence="1" id="KW-0812">Transmembrane</keyword>
<evidence type="ECO:0000313" key="3">
    <source>
        <dbReference type="RefSeq" id="XP_012943918.1"/>
    </source>
</evidence>
<dbReference type="RefSeq" id="XP_012943918.1">
    <property type="nucleotide sequence ID" value="XM_013088464.2"/>
</dbReference>
<proteinExistence type="predicted"/>
<protein>
    <submittedName>
        <fullName evidence="3">Nose resistant to fluoxetine protein 6</fullName>
    </submittedName>
</protein>
<feature type="transmembrane region" description="Helical" evidence="1">
    <location>
        <begin position="100"/>
        <end position="119"/>
    </location>
</feature>